<gene>
    <name evidence="9" type="ORF">H4219_000452</name>
</gene>
<name>A0A9W8DWL9_9FUNG</name>
<dbReference type="OrthoDB" id="4136894at2759"/>
<dbReference type="InterPro" id="IPR052473">
    <property type="entry name" value="mtLSU_mL53"/>
</dbReference>
<proteinExistence type="inferred from homology"/>
<evidence type="ECO:0000256" key="3">
    <source>
        <dbReference type="ARBA" id="ARBA00022946"/>
    </source>
</evidence>
<evidence type="ECO:0000256" key="2">
    <source>
        <dbReference type="ARBA" id="ARBA00005557"/>
    </source>
</evidence>
<sequence length="98" mass="11033">MLKFITNIKVAFYPFKPSSTSVRIFLNQVSSGVNIQSNPQCKIDVITLSDKNATPTAHVQFKDGKKLDFKGHELSGDDMVRSVQKYVRKLSQEEDLKG</sequence>
<dbReference type="Pfam" id="PF10780">
    <property type="entry name" value="MRP_L53"/>
    <property type="match status" value="1"/>
</dbReference>
<dbReference type="Gene3D" id="3.40.30.10">
    <property type="entry name" value="Glutaredoxin"/>
    <property type="match status" value="1"/>
</dbReference>
<comment type="subcellular location">
    <subcellularLocation>
        <location evidence="1">Mitochondrion</location>
    </subcellularLocation>
</comment>
<dbReference type="AlphaFoldDB" id="A0A9W8DWL9"/>
<evidence type="ECO:0000256" key="5">
    <source>
        <dbReference type="ARBA" id="ARBA00023128"/>
    </source>
</evidence>
<dbReference type="EMBL" id="JANBPU010000003">
    <property type="protein sequence ID" value="KAJ1921719.1"/>
    <property type="molecule type" value="Genomic_DNA"/>
</dbReference>
<dbReference type="PANTHER" id="PTHR33618:SF1">
    <property type="entry name" value="LARGE RIBOSOMAL SUBUNIT PROTEIN ML53"/>
    <property type="match status" value="1"/>
</dbReference>
<evidence type="ECO:0000256" key="6">
    <source>
        <dbReference type="ARBA" id="ARBA00023274"/>
    </source>
</evidence>
<dbReference type="PANTHER" id="PTHR33618">
    <property type="entry name" value="39S RIBOSOMAL PROTEIN L53, MITOCHONDRIAL"/>
    <property type="match status" value="1"/>
</dbReference>
<accession>A0A9W8DWL9</accession>
<dbReference type="Proteomes" id="UP001150538">
    <property type="component" value="Unassembled WGS sequence"/>
</dbReference>
<reference evidence="9" key="1">
    <citation type="submission" date="2022-07" db="EMBL/GenBank/DDBJ databases">
        <title>Phylogenomic reconstructions and comparative analyses of Kickxellomycotina fungi.</title>
        <authorList>
            <person name="Reynolds N.K."/>
            <person name="Stajich J.E."/>
            <person name="Barry K."/>
            <person name="Grigoriev I.V."/>
            <person name="Crous P."/>
            <person name="Smith M.E."/>
        </authorList>
    </citation>
    <scope>NUCLEOTIDE SEQUENCE</scope>
    <source>
        <strain evidence="9">NBRC 100468</strain>
    </source>
</reference>
<dbReference type="InterPro" id="IPR019716">
    <property type="entry name" value="Ribosomal_mL53"/>
</dbReference>
<keyword evidence="5" id="KW-0496">Mitochondrion</keyword>
<dbReference type="GO" id="GO:0005762">
    <property type="term" value="C:mitochondrial large ribosomal subunit"/>
    <property type="evidence" value="ECO:0007669"/>
    <property type="project" value="TreeGrafter"/>
</dbReference>
<keyword evidence="6" id="KW-0687">Ribonucleoprotein</keyword>
<organism evidence="9 10">
    <name type="scientific">Mycoemilia scoparia</name>
    <dbReference type="NCBI Taxonomy" id="417184"/>
    <lineage>
        <taxon>Eukaryota</taxon>
        <taxon>Fungi</taxon>
        <taxon>Fungi incertae sedis</taxon>
        <taxon>Zoopagomycota</taxon>
        <taxon>Kickxellomycotina</taxon>
        <taxon>Kickxellomycetes</taxon>
        <taxon>Kickxellales</taxon>
        <taxon>Kickxellaceae</taxon>
        <taxon>Mycoemilia</taxon>
    </lineage>
</organism>
<evidence type="ECO:0000256" key="4">
    <source>
        <dbReference type="ARBA" id="ARBA00022980"/>
    </source>
</evidence>
<protein>
    <recommendedName>
        <fullName evidence="7">Large ribosomal subunit protein mL53</fullName>
    </recommendedName>
    <alternativeName>
        <fullName evidence="8">39S ribosomal protein L53, mitochondrial</fullName>
    </alternativeName>
</protein>
<keyword evidence="4" id="KW-0689">Ribosomal protein</keyword>
<evidence type="ECO:0000313" key="9">
    <source>
        <dbReference type="EMBL" id="KAJ1921719.1"/>
    </source>
</evidence>
<evidence type="ECO:0000313" key="10">
    <source>
        <dbReference type="Proteomes" id="UP001150538"/>
    </source>
</evidence>
<comment type="similarity">
    <text evidence="2">Belongs to the mitochondrion-specific ribosomal protein mL53 family.</text>
</comment>
<keyword evidence="3" id="KW-0809">Transit peptide</keyword>
<evidence type="ECO:0000256" key="8">
    <source>
        <dbReference type="ARBA" id="ARBA00042721"/>
    </source>
</evidence>
<keyword evidence="10" id="KW-1185">Reference proteome</keyword>
<comment type="caution">
    <text evidence="9">The sequence shown here is derived from an EMBL/GenBank/DDBJ whole genome shotgun (WGS) entry which is preliminary data.</text>
</comment>
<evidence type="ECO:0000256" key="7">
    <source>
        <dbReference type="ARBA" id="ARBA00035180"/>
    </source>
</evidence>
<evidence type="ECO:0000256" key="1">
    <source>
        <dbReference type="ARBA" id="ARBA00004173"/>
    </source>
</evidence>